<feature type="compositionally biased region" description="Low complexity" evidence="4">
    <location>
        <begin position="413"/>
        <end position="430"/>
    </location>
</feature>
<evidence type="ECO:0000256" key="4">
    <source>
        <dbReference type="SAM" id="MobiDB-lite"/>
    </source>
</evidence>
<dbReference type="SUPFAM" id="SSF46785">
    <property type="entry name" value="Winged helix' DNA-binding domain"/>
    <property type="match status" value="1"/>
</dbReference>
<keyword evidence="7" id="KW-1185">Reference proteome</keyword>
<feature type="region of interest" description="Disordered" evidence="4">
    <location>
        <begin position="190"/>
        <end position="214"/>
    </location>
</feature>
<dbReference type="InterPro" id="IPR036390">
    <property type="entry name" value="WH_DNA-bd_sf"/>
</dbReference>
<keyword evidence="3" id="KW-0539">Nucleus</keyword>
<feature type="region of interest" description="Disordered" evidence="4">
    <location>
        <begin position="312"/>
        <end position="341"/>
    </location>
</feature>
<name>A0ABD3QEI2_9STRA</name>
<evidence type="ECO:0000313" key="7">
    <source>
        <dbReference type="Proteomes" id="UP001530315"/>
    </source>
</evidence>
<dbReference type="GO" id="GO:0003677">
    <property type="term" value="F:DNA binding"/>
    <property type="evidence" value="ECO:0007669"/>
    <property type="project" value="UniProtKB-KW"/>
</dbReference>
<evidence type="ECO:0000259" key="5">
    <source>
        <dbReference type="Pfam" id="PF00447"/>
    </source>
</evidence>
<accession>A0ABD3QEI2</accession>
<proteinExistence type="predicted"/>
<reference evidence="6 7" key="1">
    <citation type="submission" date="2024-10" db="EMBL/GenBank/DDBJ databases">
        <title>Updated reference genomes for cyclostephanoid diatoms.</title>
        <authorList>
            <person name="Roberts W.R."/>
            <person name="Alverson A.J."/>
        </authorList>
    </citation>
    <scope>NUCLEOTIDE SEQUENCE [LARGE SCALE GENOMIC DNA]</scope>
    <source>
        <strain evidence="6 7">AJA276-08</strain>
    </source>
</reference>
<evidence type="ECO:0000256" key="1">
    <source>
        <dbReference type="ARBA" id="ARBA00004123"/>
    </source>
</evidence>
<evidence type="ECO:0000256" key="3">
    <source>
        <dbReference type="ARBA" id="ARBA00023242"/>
    </source>
</evidence>
<gene>
    <name evidence="6" type="ORF">ACHAW5_003503</name>
</gene>
<evidence type="ECO:0000313" key="6">
    <source>
        <dbReference type="EMBL" id="KAL3798236.1"/>
    </source>
</evidence>
<dbReference type="EMBL" id="JALLAZ020000307">
    <property type="protein sequence ID" value="KAL3798236.1"/>
    <property type="molecule type" value="Genomic_DNA"/>
</dbReference>
<dbReference type="GO" id="GO:0005634">
    <property type="term" value="C:nucleus"/>
    <property type="evidence" value="ECO:0007669"/>
    <property type="project" value="UniProtKB-SubCell"/>
</dbReference>
<feature type="compositionally biased region" description="Basic residues" evidence="4">
    <location>
        <begin position="190"/>
        <end position="199"/>
    </location>
</feature>
<protein>
    <recommendedName>
        <fullName evidence="5">HSF-type DNA-binding domain-containing protein</fullName>
    </recommendedName>
</protein>
<feature type="region of interest" description="Disordered" evidence="4">
    <location>
        <begin position="402"/>
        <end position="435"/>
    </location>
</feature>
<feature type="domain" description="HSF-type DNA-binding" evidence="5">
    <location>
        <begin position="2"/>
        <end position="56"/>
    </location>
</feature>
<dbReference type="AlphaFoldDB" id="A0ABD3QEI2"/>
<dbReference type="Proteomes" id="UP001530315">
    <property type="component" value="Unassembled WGS sequence"/>
</dbReference>
<dbReference type="Gene3D" id="1.10.10.10">
    <property type="entry name" value="Winged helix-like DNA-binding domain superfamily/Winged helix DNA-binding domain"/>
    <property type="match status" value="1"/>
</dbReference>
<evidence type="ECO:0000256" key="2">
    <source>
        <dbReference type="ARBA" id="ARBA00023125"/>
    </source>
</evidence>
<dbReference type="Pfam" id="PF00447">
    <property type="entry name" value="HSF_DNA-bind"/>
    <property type="match status" value="1"/>
</dbReference>
<comment type="subcellular location">
    <subcellularLocation>
        <location evidence="1">Nucleus</location>
    </subcellularLocation>
</comment>
<dbReference type="InterPro" id="IPR000232">
    <property type="entry name" value="HSF_DNA-bd"/>
</dbReference>
<organism evidence="6 7">
    <name type="scientific">Stephanodiscus triporus</name>
    <dbReference type="NCBI Taxonomy" id="2934178"/>
    <lineage>
        <taxon>Eukaryota</taxon>
        <taxon>Sar</taxon>
        <taxon>Stramenopiles</taxon>
        <taxon>Ochrophyta</taxon>
        <taxon>Bacillariophyta</taxon>
        <taxon>Coscinodiscophyceae</taxon>
        <taxon>Thalassiosirophycidae</taxon>
        <taxon>Stephanodiscales</taxon>
        <taxon>Stephanodiscaceae</taxon>
        <taxon>Stephanodiscus</taxon>
    </lineage>
</organism>
<comment type="caution">
    <text evidence="6">The sequence shown here is derived from an EMBL/GenBank/DDBJ whole genome shotgun (WGS) entry which is preliminary data.</text>
</comment>
<sequence length="624" mass="68817">MVSWLPEGRSFAIKDPAGFLELLLPMFFKSSKDTKLRSFYRKLNRWGFFILRGGEGGQQEKRRRSSQLGANDNLAISTEDTGAKNDAGEILLPNPNLATVPAHADANVNDLSDDGILSTARKGVWHHPDFYRSRAVEYLTHAMKTGDYGVFLTVIRPGTNSNNHGGDGRDVILRFRSSTEEEEIELGMKKKRNKKRRMTMKSASTAGSSHGDDLSMLASSSDAATAAVMMSKYGIGQKYPHRNVPVVNDPATPVDTATGNVVTMNSAMVSFAAHQQQYQHLHQASATATAMSFYGGDANVFEHSSSDRSPMLISSACGGGSSAIQNDNTTNNKRGRHSMSYSYSHNGHTNLPFHYLPVAHLGSGGGSSAIQNDNTTNNRHSMSYSYSHTAHPNLPFHYLPVAHLGRHSDGNPQLQHAGRQQHQHQQYPHHSSWTAGVGMGGIGAMALPQSVGRSQSIPQDSYYINNDREHNSNAHTMEQNRSMGRELKMHHQAQQFGKGGIGAMAVWQSQSLPDSNDNINFHSDNNSNAPVMEIRHCIAPHHHVQQFGMGPPFPDDNTYINNHCDSKHVRQNMGQELNTEHHQGLSQSQTQVIQQNGVKQEKLLASEDFELANFFEAFAESLRE</sequence>
<keyword evidence="2" id="KW-0238">DNA-binding</keyword>
<dbReference type="InterPro" id="IPR036388">
    <property type="entry name" value="WH-like_DNA-bd_sf"/>
</dbReference>